<dbReference type="OrthoDB" id="20727at2759"/>
<name>A0A7J6X4D2_THATH</name>
<keyword evidence="1" id="KW-0677">Repeat</keyword>
<reference evidence="4 5" key="1">
    <citation type="submission" date="2020-06" db="EMBL/GenBank/DDBJ databases">
        <title>Transcriptomic and genomic resources for Thalictrum thalictroides and T. hernandezii: Facilitating candidate gene discovery in an emerging model plant lineage.</title>
        <authorList>
            <person name="Arias T."/>
            <person name="Riano-Pachon D.M."/>
            <person name="Di Stilio V.S."/>
        </authorList>
    </citation>
    <scope>NUCLEOTIDE SEQUENCE [LARGE SCALE GENOMIC DNA]</scope>
    <source>
        <strain evidence="5">cv. WT478/WT964</strain>
        <tissue evidence="4">Leaves</tissue>
    </source>
</reference>
<sequence length="163" mass="18493">MDPFYNVRIGNVDYFKEVSLEVLLNSRDESGNSLLSKAVLQNDLNCVKVIYERRPSLLYCESTEHGYTALHHATFQSTRDKLEILKFLINADAESQGRGAKKRLTRMRDIYGHAALMIAVKYNKPEAVKLLYAADPDFHHPPNTSDQTPLKLCMSDSSMQGKL</sequence>
<dbReference type="PANTHER" id="PTHR24198:SF165">
    <property type="entry name" value="ANKYRIN REPEAT-CONTAINING PROTEIN-RELATED"/>
    <property type="match status" value="1"/>
</dbReference>
<dbReference type="Proteomes" id="UP000554482">
    <property type="component" value="Unassembled WGS sequence"/>
</dbReference>
<comment type="caution">
    <text evidence="4">The sequence shown here is derived from an EMBL/GenBank/DDBJ whole genome shotgun (WGS) entry which is preliminary data.</text>
</comment>
<dbReference type="Pfam" id="PF00023">
    <property type="entry name" value="Ank"/>
    <property type="match status" value="1"/>
</dbReference>
<gene>
    <name evidence="4" type="ORF">FRX31_006725</name>
</gene>
<evidence type="ECO:0000313" key="5">
    <source>
        <dbReference type="Proteomes" id="UP000554482"/>
    </source>
</evidence>
<evidence type="ECO:0000256" key="1">
    <source>
        <dbReference type="ARBA" id="ARBA00022737"/>
    </source>
</evidence>
<protein>
    <recommendedName>
        <fullName evidence="6">Ankyrin repeat-containing protein</fullName>
    </recommendedName>
</protein>
<dbReference type="InterPro" id="IPR036770">
    <property type="entry name" value="Ankyrin_rpt-contain_sf"/>
</dbReference>
<feature type="region of interest" description="Disordered" evidence="3">
    <location>
        <begin position="141"/>
        <end position="163"/>
    </location>
</feature>
<dbReference type="Pfam" id="PF12796">
    <property type="entry name" value="Ank_2"/>
    <property type="match status" value="1"/>
</dbReference>
<keyword evidence="5" id="KW-1185">Reference proteome</keyword>
<dbReference type="EMBL" id="JABWDY010006427">
    <property type="protein sequence ID" value="KAF5203688.1"/>
    <property type="molecule type" value="Genomic_DNA"/>
</dbReference>
<evidence type="ECO:0000256" key="3">
    <source>
        <dbReference type="SAM" id="MobiDB-lite"/>
    </source>
</evidence>
<evidence type="ECO:0000256" key="2">
    <source>
        <dbReference type="ARBA" id="ARBA00023043"/>
    </source>
</evidence>
<evidence type="ECO:0000313" key="4">
    <source>
        <dbReference type="EMBL" id="KAF5203688.1"/>
    </source>
</evidence>
<dbReference type="Gene3D" id="1.25.40.20">
    <property type="entry name" value="Ankyrin repeat-containing domain"/>
    <property type="match status" value="1"/>
</dbReference>
<dbReference type="InterPro" id="IPR002110">
    <property type="entry name" value="Ankyrin_rpt"/>
</dbReference>
<keyword evidence="2" id="KW-0040">ANK repeat</keyword>
<proteinExistence type="predicted"/>
<dbReference type="SUPFAM" id="SSF48403">
    <property type="entry name" value="Ankyrin repeat"/>
    <property type="match status" value="1"/>
</dbReference>
<dbReference type="AlphaFoldDB" id="A0A7J6X4D2"/>
<organism evidence="4 5">
    <name type="scientific">Thalictrum thalictroides</name>
    <name type="common">Rue-anemone</name>
    <name type="synonym">Anemone thalictroides</name>
    <dbReference type="NCBI Taxonomy" id="46969"/>
    <lineage>
        <taxon>Eukaryota</taxon>
        <taxon>Viridiplantae</taxon>
        <taxon>Streptophyta</taxon>
        <taxon>Embryophyta</taxon>
        <taxon>Tracheophyta</taxon>
        <taxon>Spermatophyta</taxon>
        <taxon>Magnoliopsida</taxon>
        <taxon>Ranunculales</taxon>
        <taxon>Ranunculaceae</taxon>
        <taxon>Thalictroideae</taxon>
        <taxon>Thalictrum</taxon>
    </lineage>
</organism>
<dbReference type="SMART" id="SM00248">
    <property type="entry name" value="ANK"/>
    <property type="match status" value="3"/>
</dbReference>
<evidence type="ECO:0008006" key="6">
    <source>
        <dbReference type="Google" id="ProtNLM"/>
    </source>
</evidence>
<accession>A0A7J6X4D2</accession>
<dbReference type="PANTHER" id="PTHR24198">
    <property type="entry name" value="ANKYRIN REPEAT AND PROTEIN KINASE DOMAIN-CONTAINING PROTEIN"/>
    <property type="match status" value="1"/>
</dbReference>